<organism evidence="2 3">
    <name type="scientific">Pisolithus tinctorius Marx 270</name>
    <dbReference type="NCBI Taxonomy" id="870435"/>
    <lineage>
        <taxon>Eukaryota</taxon>
        <taxon>Fungi</taxon>
        <taxon>Dikarya</taxon>
        <taxon>Basidiomycota</taxon>
        <taxon>Agaricomycotina</taxon>
        <taxon>Agaricomycetes</taxon>
        <taxon>Agaricomycetidae</taxon>
        <taxon>Boletales</taxon>
        <taxon>Sclerodermatineae</taxon>
        <taxon>Pisolithaceae</taxon>
        <taxon>Pisolithus</taxon>
    </lineage>
</organism>
<protein>
    <recommendedName>
        <fullName evidence="4">Zn(2)-C6 fungal-type domain-containing protein</fullName>
    </recommendedName>
</protein>
<dbReference type="HOGENOM" id="CLU_1619702_0_0_1"/>
<dbReference type="Proteomes" id="UP000054217">
    <property type="component" value="Unassembled WGS sequence"/>
</dbReference>
<dbReference type="GO" id="GO:0008270">
    <property type="term" value="F:zinc ion binding"/>
    <property type="evidence" value="ECO:0007669"/>
    <property type="project" value="InterPro"/>
</dbReference>
<accession>A0A0C3JFU1</accession>
<feature type="compositionally biased region" description="Polar residues" evidence="1">
    <location>
        <begin position="130"/>
        <end position="150"/>
    </location>
</feature>
<evidence type="ECO:0000313" key="2">
    <source>
        <dbReference type="EMBL" id="KIO07948.1"/>
    </source>
</evidence>
<keyword evidence="3" id="KW-1185">Reference proteome</keyword>
<gene>
    <name evidence="2" type="ORF">M404DRAFT_997646</name>
</gene>
<sequence length="164" mass="18125">MLPGPLQFPLSQPLPHRQSALRARLFGDKGTARPSKRPRPADDDDDGAGSSNEQENATKQQSNSAYIRCRSLKVRCESNDVTCKHCAQANMEWVIPDRKPRRPPNREVLLKQIREQASQIVELMAKLKRSNQSAGPSQAVTGPLESQSPPATAIDSNAMDIFPK</sequence>
<feature type="region of interest" description="Disordered" evidence="1">
    <location>
        <begin position="128"/>
        <end position="164"/>
    </location>
</feature>
<dbReference type="InterPro" id="IPR036864">
    <property type="entry name" value="Zn2-C6_fun-type_DNA-bd_sf"/>
</dbReference>
<dbReference type="GO" id="GO:0000981">
    <property type="term" value="F:DNA-binding transcription factor activity, RNA polymerase II-specific"/>
    <property type="evidence" value="ECO:0007669"/>
    <property type="project" value="InterPro"/>
</dbReference>
<reference evidence="2 3" key="1">
    <citation type="submission" date="2014-04" db="EMBL/GenBank/DDBJ databases">
        <authorList>
            <consortium name="DOE Joint Genome Institute"/>
            <person name="Kuo A."/>
            <person name="Kohler A."/>
            <person name="Costa M.D."/>
            <person name="Nagy L.G."/>
            <person name="Floudas D."/>
            <person name="Copeland A."/>
            <person name="Barry K.W."/>
            <person name="Cichocki N."/>
            <person name="Veneault-Fourrey C."/>
            <person name="LaButti K."/>
            <person name="Lindquist E.A."/>
            <person name="Lipzen A."/>
            <person name="Lundell T."/>
            <person name="Morin E."/>
            <person name="Murat C."/>
            <person name="Sun H."/>
            <person name="Tunlid A."/>
            <person name="Henrissat B."/>
            <person name="Grigoriev I.V."/>
            <person name="Hibbett D.S."/>
            <person name="Martin F."/>
            <person name="Nordberg H.P."/>
            <person name="Cantor M.N."/>
            <person name="Hua S.X."/>
        </authorList>
    </citation>
    <scope>NUCLEOTIDE SEQUENCE [LARGE SCALE GENOMIC DNA]</scope>
    <source>
        <strain evidence="2 3">Marx 270</strain>
    </source>
</reference>
<evidence type="ECO:0000256" key="1">
    <source>
        <dbReference type="SAM" id="MobiDB-lite"/>
    </source>
</evidence>
<feature type="region of interest" description="Disordered" evidence="1">
    <location>
        <begin position="1"/>
        <end position="64"/>
    </location>
</feature>
<feature type="compositionally biased region" description="Polar residues" evidence="1">
    <location>
        <begin position="52"/>
        <end position="64"/>
    </location>
</feature>
<dbReference type="STRING" id="870435.A0A0C3JFU1"/>
<evidence type="ECO:0000313" key="3">
    <source>
        <dbReference type="Proteomes" id="UP000054217"/>
    </source>
</evidence>
<evidence type="ECO:0008006" key="4">
    <source>
        <dbReference type="Google" id="ProtNLM"/>
    </source>
</evidence>
<dbReference type="AlphaFoldDB" id="A0A0C3JFU1"/>
<name>A0A0C3JFU1_PISTI</name>
<proteinExistence type="predicted"/>
<dbReference type="Gene3D" id="4.10.240.10">
    <property type="entry name" value="Zn(2)-C6 fungal-type DNA-binding domain"/>
    <property type="match status" value="1"/>
</dbReference>
<dbReference type="InParanoid" id="A0A0C3JFU1"/>
<reference evidence="3" key="2">
    <citation type="submission" date="2015-01" db="EMBL/GenBank/DDBJ databases">
        <title>Evolutionary Origins and Diversification of the Mycorrhizal Mutualists.</title>
        <authorList>
            <consortium name="DOE Joint Genome Institute"/>
            <consortium name="Mycorrhizal Genomics Consortium"/>
            <person name="Kohler A."/>
            <person name="Kuo A."/>
            <person name="Nagy L.G."/>
            <person name="Floudas D."/>
            <person name="Copeland A."/>
            <person name="Barry K.W."/>
            <person name="Cichocki N."/>
            <person name="Veneault-Fourrey C."/>
            <person name="LaButti K."/>
            <person name="Lindquist E.A."/>
            <person name="Lipzen A."/>
            <person name="Lundell T."/>
            <person name="Morin E."/>
            <person name="Murat C."/>
            <person name="Riley R."/>
            <person name="Ohm R."/>
            <person name="Sun H."/>
            <person name="Tunlid A."/>
            <person name="Henrissat B."/>
            <person name="Grigoriev I.V."/>
            <person name="Hibbett D.S."/>
            <person name="Martin F."/>
        </authorList>
    </citation>
    <scope>NUCLEOTIDE SEQUENCE [LARGE SCALE GENOMIC DNA]</scope>
    <source>
        <strain evidence="3">Marx 270</strain>
    </source>
</reference>
<dbReference type="EMBL" id="KN831958">
    <property type="protein sequence ID" value="KIO07948.1"/>
    <property type="molecule type" value="Genomic_DNA"/>
</dbReference>